<evidence type="ECO:0000256" key="4">
    <source>
        <dbReference type="ARBA" id="ARBA00023180"/>
    </source>
</evidence>
<dbReference type="PANTHER" id="PTHR12411">
    <property type="entry name" value="CYSTEINE PROTEASE FAMILY C1-RELATED"/>
    <property type="match status" value="1"/>
</dbReference>
<dbReference type="EMBL" id="BLIY01000008">
    <property type="protein sequence ID" value="GFE53977.1"/>
    <property type="molecule type" value="Genomic_DNA"/>
</dbReference>
<keyword evidence="3" id="KW-1015">Disulfide bond</keyword>
<feature type="domain" description="Peptidase C1A papain C-terminal" evidence="6">
    <location>
        <begin position="232"/>
        <end position="442"/>
    </location>
</feature>
<evidence type="ECO:0000256" key="5">
    <source>
        <dbReference type="SAM" id="Phobius"/>
    </source>
</evidence>
<dbReference type="AlphaFoldDB" id="A0A0P0HMY4"/>
<dbReference type="InterPro" id="IPR025661">
    <property type="entry name" value="Pept_asp_AS"/>
</dbReference>
<evidence type="ECO:0000256" key="1">
    <source>
        <dbReference type="ARBA" id="ARBA00008455"/>
    </source>
</evidence>
<reference evidence="8" key="2">
    <citation type="submission" date="2015-05" db="EMBL/GenBank/DDBJ databases">
        <authorList>
            <person name="Wang D.B."/>
            <person name="Wang M."/>
        </authorList>
    </citation>
    <scope>NUCLEOTIDE SEQUENCE</scope>
    <source>
        <strain evidence="8">Israel</strain>
    </source>
</reference>
<evidence type="ECO:0000259" key="7">
    <source>
        <dbReference type="SMART" id="SM00848"/>
    </source>
</evidence>
<evidence type="ECO:0000256" key="2">
    <source>
        <dbReference type="ARBA" id="ARBA00023145"/>
    </source>
</evidence>
<keyword evidence="10" id="KW-1185">Reference proteome</keyword>
<sequence length="448" mass="50413">MEIPTATSDMSNLDDHYVRSEEESRNDALMGHRRRCCFSRNKIMAIVAISVCVIAAVTTGVVLLVTKATGGSKSGDNIRVYGTEESGECYMPRELFKELASMQHLGGFNVKDPAEAIKYMKFIQLTKKFNKKYNDVSEKHSAFMNYRRNYDVVASHQFNRKATYTMDFNHFFDKDMKEVASKLLHKIDIPREENIKTNITDTLVKESNQALYATLKNYSLSYGHPRIGTKVTFEDIDWRRAGGVSPVKDQGMCGSCWAFAAVSAVESIFKIENNMDVRLSEQELVSCQLSCQGCNGGYSDYALNYIKVNGIHSTDKWPYIANDGNCVPREGVKYHIGGYMGAKGPYIATQLLVMAPTVVYVAVSDDLMHYSGGIFNGECSDTELNHAVLLVGEGYDSELKKRYWLLKNSWGPNWGEDGYFRLERTDTQTDKCGVLSYGYMPYKPSISS</sequence>
<feature type="domain" description="Cathepsin propeptide inhibitor" evidence="7">
    <location>
        <begin position="122"/>
        <end position="179"/>
    </location>
</feature>
<keyword evidence="4" id="KW-0325">Glycoprotein</keyword>
<dbReference type="PROSITE" id="PS00640">
    <property type="entry name" value="THIOL_PROTEASE_ASN"/>
    <property type="match status" value="1"/>
</dbReference>
<evidence type="ECO:0000313" key="10">
    <source>
        <dbReference type="Proteomes" id="UP001057455"/>
    </source>
</evidence>
<dbReference type="InterPro" id="IPR025660">
    <property type="entry name" value="Pept_his_AS"/>
</dbReference>
<dbReference type="SUPFAM" id="SSF54001">
    <property type="entry name" value="Cysteine proteinases"/>
    <property type="match status" value="1"/>
</dbReference>
<dbReference type="InterPro" id="IPR000169">
    <property type="entry name" value="Pept_cys_AS"/>
</dbReference>
<dbReference type="InterPro" id="IPR039417">
    <property type="entry name" value="Peptidase_C1A_papain-like"/>
</dbReference>
<dbReference type="InterPro" id="IPR000668">
    <property type="entry name" value="Peptidase_C1A_C"/>
</dbReference>
<organism evidence="8">
    <name type="scientific">Babesia ovis</name>
    <dbReference type="NCBI Taxonomy" id="5869"/>
    <lineage>
        <taxon>Eukaryota</taxon>
        <taxon>Sar</taxon>
        <taxon>Alveolata</taxon>
        <taxon>Apicomplexa</taxon>
        <taxon>Aconoidasida</taxon>
        <taxon>Piroplasmida</taxon>
        <taxon>Babesiidae</taxon>
        <taxon>Babesia</taxon>
    </lineage>
</organism>
<dbReference type="InterPro" id="IPR013201">
    <property type="entry name" value="Prot_inhib_I29"/>
</dbReference>
<evidence type="ECO:0000256" key="3">
    <source>
        <dbReference type="ARBA" id="ARBA00023157"/>
    </source>
</evidence>
<evidence type="ECO:0000313" key="9">
    <source>
        <dbReference type="EMBL" id="GFE53977.1"/>
    </source>
</evidence>
<accession>A0A0P0HMY4</accession>
<dbReference type="Proteomes" id="UP001057455">
    <property type="component" value="Unassembled WGS sequence"/>
</dbReference>
<evidence type="ECO:0000259" key="6">
    <source>
        <dbReference type="SMART" id="SM00645"/>
    </source>
</evidence>
<dbReference type="SMART" id="SM00848">
    <property type="entry name" value="Inhibitor_I29"/>
    <property type="match status" value="1"/>
</dbReference>
<dbReference type="Gene3D" id="3.90.70.10">
    <property type="entry name" value="Cysteine proteinases"/>
    <property type="match status" value="1"/>
</dbReference>
<reference evidence="9" key="3">
    <citation type="submission" date="2019-12" db="EMBL/GenBank/DDBJ databases">
        <title>Genome sequence of Babesia ovis.</title>
        <authorList>
            <person name="Yamagishi J."/>
            <person name="Sevinc F."/>
            <person name="Xuan X."/>
        </authorList>
    </citation>
    <scope>NUCLEOTIDE SEQUENCE</scope>
    <source>
        <strain evidence="9">Selcuk</strain>
    </source>
</reference>
<protein>
    <submittedName>
        <fullName evidence="9">Cysteine peptidase</fullName>
    </submittedName>
    <submittedName>
        <fullName evidence="8">Ovipain-2</fullName>
    </submittedName>
</protein>
<dbReference type="InterPro" id="IPR013128">
    <property type="entry name" value="Peptidase_C1A"/>
</dbReference>
<proteinExistence type="inferred from homology"/>
<feature type="transmembrane region" description="Helical" evidence="5">
    <location>
        <begin position="43"/>
        <end position="65"/>
    </location>
</feature>
<dbReference type="InterPro" id="IPR038765">
    <property type="entry name" value="Papain-like_cys_pep_sf"/>
</dbReference>
<dbReference type="Pfam" id="PF08246">
    <property type="entry name" value="Inhibitor_I29"/>
    <property type="match status" value="1"/>
</dbReference>
<dbReference type="OrthoDB" id="190265at2759"/>
<reference evidence="8" key="1">
    <citation type="journal article" date="2015" name="Ticks Tick Borne Dis.">
        <title>Characterization of a papain-like cysteine protease essential for the survival of Babesia ovis merozoites.</title>
        <authorList>
            <person name="Carletti T."/>
            <person name="Barreto C."/>
            <person name="Mesplet M."/>
            <person name="Mira A."/>
            <person name="Weir W."/>
            <person name="Shiels B."/>
            <person name="Oliva A.G."/>
            <person name="Schnittger L."/>
            <person name="Florin-Christensen M."/>
        </authorList>
    </citation>
    <scope>NUCLEOTIDE SEQUENCE</scope>
    <source>
        <strain evidence="8">Israel</strain>
    </source>
</reference>
<dbReference type="PROSITE" id="PS00639">
    <property type="entry name" value="THIOL_PROTEASE_HIS"/>
    <property type="match status" value="1"/>
</dbReference>
<keyword evidence="5" id="KW-0812">Transmembrane</keyword>
<dbReference type="GO" id="GO:0006508">
    <property type="term" value="P:proteolysis"/>
    <property type="evidence" value="ECO:0007669"/>
    <property type="project" value="InterPro"/>
</dbReference>
<dbReference type="GO" id="GO:0008234">
    <property type="term" value="F:cysteine-type peptidase activity"/>
    <property type="evidence" value="ECO:0007669"/>
    <property type="project" value="InterPro"/>
</dbReference>
<keyword evidence="5" id="KW-0472">Membrane</keyword>
<dbReference type="PRINTS" id="PR00705">
    <property type="entry name" value="PAPAIN"/>
</dbReference>
<gene>
    <name evidence="9" type="ORF">BaOVIS_013810</name>
</gene>
<evidence type="ECO:0000313" key="8">
    <source>
        <dbReference type="EMBL" id="ALJ75576.1"/>
    </source>
</evidence>
<dbReference type="CDD" id="cd02248">
    <property type="entry name" value="Peptidase_C1A"/>
    <property type="match status" value="1"/>
</dbReference>
<comment type="similarity">
    <text evidence="1">Belongs to the peptidase C1 family.</text>
</comment>
<dbReference type="PROSITE" id="PS00139">
    <property type="entry name" value="THIOL_PROTEASE_CYS"/>
    <property type="match status" value="1"/>
</dbReference>
<dbReference type="EMBL" id="KR819159">
    <property type="protein sequence ID" value="ALJ75576.1"/>
    <property type="molecule type" value="Genomic_DNA"/>
</dbReference>
<keyword evidence="2" id="KW-0865">Zymogen</keyword>
<dbReference type="SMART" id="SM00645">
    <property type="entry name" value="Pept_C1"/>
    <property type="match status" value="1"/>
</dbReference>
<dbReference type="VEuPathDB" id="PiroplasmaDB:BaOVIS_013810"/>
<name>A0A0P0HMY4_BABOV</name>
<dbReference type="SMR" id="A0A0P0HMY4"/>
<dbReference type="Pfam" id="PF00112">
    <property type="entry name" value="Peptidase_C1"/>
    <property type="match status" value="1"/>
</dbReference>
<keyword evidence="5" id="KW-1133">Transmembrane helix</keyword>